<feature type="region of interest" description="Disordered" evidence="1">
    <location>
        <begin position="1"/>
        <end position="79"/>
    </location>
</feature>
<organism evidence="2 3">
    <name type="scientific">Streptomyces spororaveus</name>
    <dbReference type="NCBI Taxonomy" id="284039"/>
    <lineage>
        <taxon>Bacteria</taxon>
        <taxon>Bacillati</taxon>
        <taxon>Actinomycetota</taxon>
        <taxon>Actinomycetes</taxon>
        <taxon>Kitasatosporales</taxon>
        <taxon>Streptomycetaceae</taxon>
        <taxon>Streptomyces</taxon>
    </lineage>
</organism>
<sequence>MAVPGRQGAVVSDDARQRKDRADKLRQKFRRPEPGSSGPAQADEEPSEGESLKEGVERRMRELDEADREDHPPPSDDDS</sequence>
<comment type="caution">
    <text evidence="2">The sequence shown here is derived from an EMBL/GenBank/DDBJ whole genome shotgun (WGS) entry which is preliminary data.</text>
</comment>
<dbReference type="EMBL" id="BNED01000005">
    <property type="protein sequence ID" value="GHI75045.1"/>
    <property type="molecule type" value="Genomic_DNA"/>
</dbReference>
<evidence type="ECO:0000313" key="3">
    <source>
        <dbReference type="Proteomes" id="UP000608522"/>
    </source>
</evidence>
<evidence type="ECO:0000313" key="2">
    <source>
        <dbReference type="EMBL" id="GHI75045.1"/>
    </source>
</evidence>
<dbReference type="Proteomes" id="UP000608522">
    <property type="component" value="Unassembled WGS sequence"/>
</dbReference>
<feature type="compositionally biased region" description="Basic and acidic residues" evidence="1">
    <location>
        <begin position="50"/>
        <end position="79"/>
    </location>
</feature>
<gene>
    <name evidence="2" type="ORF">Sspor_06060</name>
</gene>
<reference evidence="3" key="1">
    <citation type="submission" date="2023-07" db="EMBL/GenBank/DDBJ databases">
        <title>Whole genome shotgun sequence of Streptomyces spororaveus NBRC 15456.</title>
        <authorList>
            <person name="Komaki H."/>
            <person name="Tamura T."/>
        </authorList>
    </citation>
    <scope>NUCLEOTIDE SEQUENCE [LARGE SCALE GENOMIC DNA]</scope>
    <source>
        <strain evidence="3">NBRC 15456</strain>
    </source>
</reference>
<proteinExistence type="predicted"/>
<keyword evidence="3" id="KW-1185">Reference proteome</keyword>
<name>A0ABQ3T4W0_9ACTN</name>
<protein>
    <submittedName>
        <fullName evidence="2">Uncharacterized protein</fullName>
    </submittedName>
</protein>
<feature type="compositionally biased region" description="Basic and acidic residues" evidence="1">
    <location>
        <begin position="13"/>
        <end position="33"/>
    </location>
</feature>
<evidence type="ECO:0000256" key="1">
    <source>
        <dbReference type="SAM" id="MobiDB-lite"/>
    </source>
</evidence>
<accession>A0ABQ3T4W0</accession>